<evidence type="ECO:0000313" key="2">
    <source>
        <dbReference type="Proteomes" id="UP001222027"/>
    </source>
</evidence>
<protein>
    <submittedName>
        <fullName evidence="1">Uncharacterized protein</fullName>
    </submittedName>
</protein>
<reference evidence="1 2" key="1">
    <citation type="submission" date="2022-12" db="EMBL/GenBank/DDBJ databases">
        <title>Chromosome-scale assembly of the Ensete ventricosum genome.</title>
        <authorList>
            <person name="Dussert Y."/>
            <person name="Stocks J."/>
            <person name="Wendawek A."/>
            <person name="Woldeyes F."/>
            <person name="Nichols R.A."/>
            <person name="Borrell J.S."/>
        </authorList>
    </citation>
    <scope>NUCLEOTIDE SEQUENCE [LARGE SCALE GENOMIC DNA]</scope>
    <source>
        <strain evidence="2">cv. Maze</strain>
        <tissue evidence="1">Seeds</tissue>
    </source>
</reference>
<sequence>MPWRWTDDHALSSTLSRPKDHWRLGRHAAILQPANGGGGGIKLKKEENSRQQRTMIHSPLTLQCSFRTISYVGVIARYRGCYCNGVNDRSSCWDKSPTSLLLFMR</sequence>
<evidence type="ECO:0000313" key="1">
    <source>
        <dbReference type="EMBL" id="KAJ8467779.1"/>
    </source>
</evidence>
<dbReference type="EMBL" id="JAQQAF010000008">
    <property type="protein sequence ID" value="KAJ8467779.1"/>
    <property type="molecule type" value="Genomic_DNA"/>
</dbReference>
<name>A0AAV8Q9I2_ENSVE</name>
<keyword evidence="2" id="KW-1185">Reference proteome</keyword>
<dbReference type="Proteomes" id="UP001222027">
    <property type="component" value="Unassembled WGS sequence"/>
</dbReference>
<comment type="caution">
    <text evidence="1">The sequence shown here is derived from an EMBL/GenBank/DDBJ whole genome shotgun (WGS) entry which is preliminary data.</text>
</comment>
<dbReference type="AlphaFoldDB" id="A0AAV8Q9I2"/>
<gene>
    <name evidence="1" type="ORF">OPV22_030331</name>
</gene>
<proteinExistence type="predicted"/>
<organism evidence="1 2">
    <name type="scientific">Ensete ventricosum</name>
    <name type="common">Abyssinian banana</name>
    <name type="synonym">Musa ensete</name>
    <dbReference type="NCBI Taxonomy" id="4639"/>
    <lineage>
        <taxon>Eukaryota</taxon>
        <taxon>Viridiplantae</taxon>
        <taxon>Streptophyta</taxon>
        <taxon>Embryophyta</taxon>
        <taxon>Tracheophyta</taxon>
        <taxon>Spermatophyta</taxon>
        <taxon>Magnoliopsida</taxon>
        <taxon>Liliopsida</taxon>
        <taxon>Zingiberales</taxon>
        <taxon>Musaceae</taxon>
        <taxon>Ensete</taxon>
    </lineage>
</organism>
<accession>A0AAV8Q9I2</accession>